<dbReference type="Proteomes" id="UP000326364">
    <property type="component" value="Unassembled WGS sequence"/>
</dbReference>
<organism evidence="2 3">
    <name type="scientific">Sphingobium limneticum</name>
    <dbReference type="NCBI Taxonomy" id="1007511"/>
    <lineage>
        <taxon>Bacteria</taxon>
        <taxon>Pseudomonadati</taxon>
        <taxon>Pseudomonadota</taxon>
        <taxon>Alphaproteobacteria</taxon>
        <taxon>Sphingomonadales</taxon>
        <taxon>Sphingomonadaceae</taxon>
        <taxon>Sphingobium</taxon>
    </lineage>
</organism>
<proteinExistence type="predicted"/>
<evidence type="ECO:0000313" key="3">
    <source>
        <dbReference type="Proteomes" id="UP000325933"/>
    </source>
</evidence>
<gene>
    <name evidence="2" type="ORF">F4U95_14820</name>
    <name evidence="1" type="ORF">F4U96_13690</name>
</gene>
<dbReference type="EMBL" id="VYQB01000009">
    <property type="protein sequence ID" value="KAA9015911.1"/>
    <property type="molecule type" value="Genomic_DNA"/>
</dbReference>
<protein>
    <submittedName>
        <fullName evidence="2">PIN domain-containing protein</fullName>
    </submittedName>
</protein>
<evidence type="ECO:0000313" key="4">
    <source>
        <dbReference type="Proteomes" id="UP000326364"/>
    </source>
</evidence>
<evidence type="ECO:0000313" key="2">
    <source>
        <dbReference type="EMBL" id="KAA9028323.1"/>
    </source>
</evidence>
<comment type="caution">
    <text evidence="2">The sequence shown here is derived from an EMBL/GenBank/DDBJ whole genome shotgun (WGS) entry which is preliminary data.</text>
</comment>
<dbReference type="Proteomes" id="UP000325933">
    <property type="component" value="Unassembled WGS sequence"/>
</dbReference>
<evidence type="ECO:0000313" key="1">
    <source>
        <dbReference type="EMBL" id="KAA9015911.1"/>
    </source>
</evidence>
<reference evidence="3 4" key="1">
    <citation type="submission" date="2019-09" db="EMBL/GenBank/DDBJ databases">
        <authorList>
            <person name="Feng G."/>
        </authorList>
    </citation>
    <scope>NUCLEOTIDE SEQUENCE [LARGE SCALE GENOMIC DNA]</scope>
    <source>
        <strain evidence="2 3">KACC 19283</strain>
        <strain evidence="1 4">KACC 19284</strain>
    </source>
</reference>
<dbReference type="RefSeq" id="WP_150426221.1">
    <property type="nucleotide sequence ID" value="NZ_VYQA01000010.1"/>
</dbReference>
<sequence>MSFAYEDMQHGFVTRGVAVLNPLAAPRHPELAALLDMPAR</sequence>
<name>A0A5J5I073_9SPHN</name>
<keyword evidence="4" id="KW-1185">Reference proteome</keyword>
<dbReference type="AlphaFoldDB" id="A0A5J5I073"/>
<dbReference type="EMBL" id="VYQA01000010">
    <property type="protein sequence ID" value="KAA9028323.1"/>
    <property type="molecule type" value="Genomic_DNA"/>
</dbReference>
<accession>A0A5J5I073</accession>